<keyword evidence="11" id="KW-1185">Reference proteome</keyword>
<dbReference type="GO" id="GO:0005886">
    <property type="term" value="C:plasma membrane"/>
    <property type="evidence" value="ECO:0007669"/>
    <property type="project" value="UniProtKB-SubCell"/>
</dbReference>
<evidence type="ECO:0000256" key="6">
    <source>
        <dbReference type="ARBA" id="ARBA00022989"/>
    </source>
</evidence>
<dbReference type="SUPFAM" id="SSF161098">
    <property type="entry name" value="MetI-like"/>
    <property type="match status" value="2"/>
</dbReference>
<feature type="transmembrane region" description="Helical" evidence="8">
    <location>
        <begin position="197"/>
        <end position="227"/>
    </location>
</feature>
<sequence>MRTSVRPGGEAIALAALLLIAAALYVLPLARLFAIGLAPDGALSLGPLTEALHSRATYAAVRNSLDSAFCSALAATLVGTLLALVVGFTDVRAKGLVVFLILLPMMIPPHVTAISWIQALGPSSPLLRSLGLAPELGSTHPLYSREGVILVLALQHTPLVFLVVRAALRAQPRELTDAARIAGASATRVLRRIVLPLLAPALLAGFGLAFVAALGNFGIAALLGLPARYVTLPVLIWQRMASFGVGMLPKVAVIAMIMAVVAVAAVTVLSLLQRLGRTALTGPPRPPLAIRLGRGRWVVELALWGFIAAVLALPLASLLATALVRTYGLPLTLATITFDNFAEILVRQEVTARAFLNSSIAAGTAALLLAGLAVVASHAAGGRGPVRRSIGGGLALLGDVTYAVPGIVLSIAFIVAFIRPLPVVGVSLYNTLLIIALAYVTAFLAIALKPVSAAFAQLDPALDDAARIAGAGYGRRMLHIFAPLVAPAAASGAILVFLTAYNEITVSALLWSAGNETIGTTIFNYEDGGYTTLAAAMSAVTVAATVVLMLILDRMGRHLPPGTVPWRD</sequence>
<reference evidence="10" key="1">
    <citation type="submission" date="2020-12" db="EMBL/GenBank/DDBJ databases">
        <title>Bacterial taxonomy.</title>
        <authorList>
            <person name="Pan X."/>
        </authorList>
    </citation>
    <scope>NUCLEOTIDE SEQUENCE</scope>
    <source>
        <strain evidence="10">B2012</strain>
    </source>
</reference>
<evidence type="ECO:0000256" key="3">
    <source>
        <dbReference type="ARBA" id="ARBA00022475"/>
    </source>
</evidence>
<gene>
    <name evidence="10" type="ORF">JCR33_16195</name>
</gene>
<comment type="caution">
    <text evidence="10">The sequence shown here is derived from an EMBL/GenBank/DDBJ whole genome shotgun (WGS) entry which is preliminary data.</text>
</comment>
<dbReference type="InterPro" id="IPR000515">
    <property type="entry name" value="MetI-like"/>
</dbReference>
<feature type="domain" description="ABC transmembrane type-1" evidence="9">
    <location>
        <begin position="355"/>
        <end position="552"/>
    </location>
</feature>
<evidence type="ECO:0000256" key="4">
    <source>
        <dbReference type="ARBA" id="ARBA00022519"/>
    </source>
</evidence>
<feature type="transmembrane region" description="Helical" evidence="8">
    <location>
        <begin position="393"/>
        <end position="418"/>
    </location>
</feature>
<keyword evidence="4" id="KW-0997">Cell inner membrane</keyword>
<feature type="transmembrane region" description="Helical" evidence="8">
    <location>
        <begin position="301"/>
        <end position="324"/>
    </location>
</feature>
<dbReference type="Gene3D" id="1.10.3720.10">
    <property type="entry name" value="MetI-like"/>
    <property type="match status" value="2"/>
</dbReference>
<dbReference type="EMBL" id="JAEKJA010000013">
    <property type="protein sequence ID" value="MBJ3777249.1"/>
    <property type="molecule type" value="Genomic_DNA"/>
</dbReference>
<evidence type="ECO:0000256" key="5">
    <source>
        <dbReference type="ARBA" id="ARBA00022692"/>
    </source>
</evidence>
<name>A0A934IT78_9HYPH</name>
<evidence type="ECO:0000256" key="2">
    <source>
        <dbReference type="ARBA" id="ARBA00022448"/>
    </source>
</evidence>
<dbReference type="AlphaFoldDB" id="A0A934IT78"/>
<evidence type="ECO:0000259" key="9">
    <source>
        <dbReference type="PROSITE" id="PS50928"/>
    </source>
</evidence>
<evidence type="ECO:0000256" key="8">
    <source>
        <dbReference type="RuleBase" id="RU363032"/>
    </source>
</evidence>
<comment type="similarity">
    <text evidence="8">Belongs to the binding-protein-dependent transport system permease family.</text>
</comment>
<dbReference type="Pfam" id="PF00528">
    <property type="entry name" value="BPD_transp_1"/>
    <property type="match status" value="2"/>
</dbReference>
<dbReference type="InterPro" id="IPR035906">
    <property type="entry name" value="MetI-like_sf"/>
</dbReference>
<feature type="transmembrane region" description="Helical" evidence="8">
    <location>
        <begin position="424"/>
        <end position="448"/>
    </location>
</feature>
<feature type="transmembrane region" description="Helical" evidence="8">
    <location>
        <begin position="12"/>
        <end position="38"/>
    </location>
</feature>
<feature type="transmembrane region" description="Helical" evidence="8">
    <location>
        <begin position="96"/>
        <end position="117"/>
    </location>
</feature>
<comment type="subcellular location">
    <subcellularLocation>
        <location evidence="1">Cell inner membrane</location>
        <topology evidence="1">Multi-pass membrane protein</topology>
    </subcellularLocation>
    <subcellularLocation>
        <location evidence="8">Cell membrane</location>
        <topology evidence="8">Multi-pass membrane protein</topology>
    </subcellularLocation>
</comment>
<evidence type="ECO:0000313" key="10">
    <source>
        <dbReference type="EMBL" id="MBJ3777249.1"/>
    </source>
</evidence>
<protein>
    <submittedName>
        <fullName evidence="10">Iron ABC transporter permease</fullName>
    </submittedName>
</protein>
<proteinExistence type="inferred from homology"/>
<dbReference type="CDD" id="cd06261">
    <property type="entry name" value="TM_PBP2"/>
    <property type="match status" value="2"/>
</dbReference>
<evidence type="ECO:0000256" key="1">
    <source>
        <dbReference type="ARBA" id="ARBA00004429"/>
    </source>
</evidence>
<feature type="transmembrane region" description="Helical" evidence="8">
    <location>
        <begin position="477"/>
        <end position="501"/>
    </location>
</feature>
<dbReference type="Proteomes" id="UP000609531">
    <property type="component" value="Unassembled WGS sequence"/>
</dbReference>
<evidence type="ECO:0000256" key="7">
    <source>
        <dbReference type="ARBA" id="ARBA00023136"/>
    </source>
</evidence>
<organism evidence="10 11">
    <name type="scientific">Acuticoccus mangrovi</name>
    <dbReference type="NCBI Taxonomy" id="2796142"/>
    <lineage>
        <taxon>Bacteria</taxon>
        <taxon>Pseudomonadati</taxon>
        <taxon>Pseudomonadota</taxon>
        <taxon>Alphaproteobacteria</taxon>
        <taxon>Hyphomicrobiales</taxon>
        <taxon>Amorphaceae</taxon>
        <taxon>Acuticoccus</taxon>
    </lineage>
</organism>
<feature type="transmembrane region" description="Helical" evidence="8">
    <location>
        <begin position="68"/>
        <end position="89"/>
    </location>
</feature>
<keyword evidence="2 8" id="KW-0813">Transport</keyword>
<feature type="transmembrane region" description="Helical" evidence="8">
    <location>
        <begin position="247"/>
        <end position="272"/>
    </location>
</feature>
<keyword evidence="3" id="KW-1003">Cell membrane</keyword>
<feature type="domain" description="ABC transmembrane type-1" evidence="9">
    <location>
        <begin position="61"/>
        <end position="269"/>
    </location>
</feature>
<keyword evidence="6 8" id="KW-1133">Transmembrane helix</keyword>
<feature type="transmembrane region" description="Helical" evidence="8">
    <location>
        <begin position="148"/>
        <end position="168"/>
    </location>
</feature>
<feature type="transmembrane region" description="Helical" evidence="8">
    <location>
        <begin position="360"/>
        <end position="381"/>
    </location>
</feature>
<dbReference type="PROSITE" id="PS50928">
    <property type="entry name" value="ABC_TM1"/>
    <property type="match status" value="2"/>
</dbReference>
<keyword evidence="5 8" id="KW-0812">Transmembrane</keyword>
<keyword evidence="7 8" id="KW-0472">Membrane</keyword>
<accession>A0A934IT78</accession>
<evidence type="ECO:0000313" key="11">
    <source>
        <dbReference type="Proteomes" id="UP000609531"/>
    </source>
</evidence>
<feature type="transmembrane region" description="Helical" evidence="8">
    <location>
        <begin position="533"/>
        <end position="552"/>
    </location>
</feature>
<dbReference type="GO" id="GO:0055085">
    <property type="term" value="P:transmembrane transport"/>
    <property type="evidence" value="ECO:0007669"/>
    <property type="project" value="InterPro"/>
</dbReference>
<dbReference type="PANTHER" id="PTHR43357:SF3">
    <property type="entry name" value="FE(3+)-TRANSPORT SYSTEM PERMEASE PROTEIN FBPB 2"/>
    <property type="match status" value="1"/>
</dbReference>
<dbReference type="PANTHER" id="PTHR43357">
    <property type="entry name" value="INNER MEMBRANE ABC TRANSPORTER PERMEASE PROTEIN YDCV"/>
    <property type="match status" value="1"/>
</dbReference>